<keyword evidence="5" id="KW-1185">Reference proteome</keyword>
<dbReference type="OrthoDB" id="366390at2759"/>
<dbReference type="AlphaFoldDB" id="A0A6G1KLD6"/>
<gene>
    <name evidence="4" type="ORF">K504DRAFT_369265</name>
</gene>
<evidence type="ECO:0000313" key="4">
    <source>
        <dbReference type="EMBL" id="KAF2713648.1"/>
    </source>
</evidence>
<keyword evidence="2 3" id="KW-0040">ANK repeat</keyword>
<protein>
    <submittedName>
        <fullName evidence="4">Uncharacterized protein</fullName>
    </submittedName>
</protein>
<accession>A0A6G1KLD6</accession>
<dbReference type="PANTHER" id="PTHR24161">
    <property type="entry name" value="ANK_REP_REGION DOMAIN-CONTAINING PROTEIN-RELATED"/>
    <property type="match status" value="1"/>
</dbReference>
<evidence type="ECO:0000256" key="1">
    <source>
        <dbReference type="ARBA" id="ARBA00022737"/>
    </source>
</evidence>
<dbReference type="InterPro" id="IPR036770">
    <property type="entry name" value="Ankyrin_rpt-contain_sf"/>
</dbReference>
<dbReference type="EMBL" id="MU005765">
    <property type="protein sequence ID" value="KAF2713648.1"/>
    <property type="molecule type" value="Genomic_DNA"/>
</dbReference>
<proteinExistence type="predicted"/>
<dbReference type="PROSITE" id="PS50088">
    <property type="entry name" value="ANK_REPEAT"/>
    <property type="match status" value="1"/>
</dbReference>
<dbReference type="SUPFAM" id="SSF48403">
    <property type="entry name" value="Ankyrin repeat"/>
    <property type="match status" value="1"/>
</dbReference>
<dbReference type="PROSITE" id="PS50297">
    <property type="entry name" value="ANK_REP_REGION"/>
    <property type="match status" value="1"/>
</dbReference>
<dbReference type="InterPro" id="IPR036047">
    <property type="entry name" value="F-box-like_dom_sf"/>
</dbReference>
<evidence type="ECO:0000313" key="5">
    <source>
        <dbReference type="Proteomes" id="UP000799428"/>
    </source>
</evidence>
<feature type="non-terminal residue" evidence="4">
    <location>
        <position position="295"/>
    </location>
</feature>
<dbReference type="Pfam" id="PF12796">
    <property type="entry name" value="Ank_2"/>
    <property type="match status" value="1"/>
</dbReference>
<reference evidence="4" key="1">
    <citation type="journal article" date="2020" name="Stud. Mycol.">
        <title>101 Dothideomycetes genomes: a test case for predicting lifestyles and emergence of pathogens.</title>
        <authorList>
            <person name="Haridas S."/>
            <person name="Albert R."/>
            <person name="Binder M."/>
            <person name="Bloem J."/>
            <person name="Labutti K."/>
            <person name="Salamov A."/>
            <person name="Andreopoulos B."/>
            <person name="Baker S."/>
            <person name="Barry K."/>
            <person name="Bills G."/>
            <person name="Bluhm B."/>
            <person name="Cannon C."/>
            <person name="Castanera R."/>
            <person name="Culley D."/>
            <person name="Daum C."/>
            <person name="Ezra D."/>
            <person name="Gonzalez J."/>
            <person name="Henrissat B."/>
            <person name="Kuo A."/>
            <person name="Liang C."/>
            <person name="Lipzen A."/>
            <person name="Lutzoni F."/>
            <person name="Magnuson J."/>
            <person name="Mondo S."/>
            <person name="Nolan M."/>
            <person name="Ohm R."/>
            <person name="Pangilinan J."/>
            <person name="Park H.-J."/>
            <person name="Ramirez L."/>
            <person name="Alfaro M."/>
            <person name="Sun H."/>
            <person name="Tritt A."/>
            <person name="Yoshinaga Y."/>
            <person name="Zwiers L.-H."/>
            <person name="Turgeon B."/>
            <person name="Goodwin S."/>
            <person name="Spatafora J."/>
            <person name="Crous P."/>
            <person name="Grigoriev I."/>
        </authorList>
    </citation>
    <scope>NUCLEOTIDE SEQUENCE</scope>
    <source>
        <strain evidence="4">CBS 279.74</strain>
    </source>
</reference>
<evidence type="ECO:0000256" key="3">
    <source>
        <dbReference type="PROSITE-ProRule" id="PRU00023"/>
    </source>
</evidence>
<dbReference type="Proteomes" id="UP000799428">
    <property type="component" value="Unassembled WGS sequence"/>
</dbReference>
<dbReference type="SMART" id="SM00248">
    <property type="entry name" value="ANK"/>
    <property type="match status" value="5"/>
</dbReference>
<dbReference type="SUPFAM" id="SSF81383">
    <property type="entry name" value="F-box domain"/>
    <property type="match status" value="2"/>
</dbReference>
<organism evidence="4 5">
    <name type="scientific">Pleomassaria siparia CBS 279.74</name>
    <dbReference type="NCBI Taxonomy" id="1314801"/>
    <lineage>
        <taxon>Eukaryota</taxon>
        <taxon>Fungi</taxon>
        <taxon>Dikarya</taxon>
        <taxon>Ascomycota</taxon>
        <taxon>Pezizomycotina</taxon>
        <taxon>Dothideomycetes</taxon>
        <taxon>Pleosporomycetidae</taxon>
        <taxon>Pleosporales</taxon>
        <taxon>Pleomassariaceae</taxon>
        <taxon>Pleomassaria</taxon>
    </lineage>
</organism>
<feature type="repeat" description="ANK" evidence="3">
    <location>
        <begin position="149"/>
        <end position="175"/>
    </location>
</feature>
<keyword evidence="1" id="KW-0677">Repeat</keyword>
<name>A0A6G1KLD6_9PLEO</name>
<dbReference type="CDD" id="cd09917">
    <property type="entry name" value="F-box_SF"/>
    <property type="match status" value="1"/>
</dbReference>
<sequence length="295" mass="33079">MAKDTPIKHRSPTSLPSLSNEILLIIVSILGTPDVRRLGRVNRRLQFFTGDYLIRYQYNAGLFTLPNELILEITQYLGSPKDCSRFARSSQRLYPLVQDYILRHNVRHGGSGLLNYAAKRNLIGMARMMLHVGGDINTQSGFRLSLMGKRPTPLITAVAHGHERIVRMLLEAGANQFVGGMRTPLRIAITGRHERLALLLSQDLDPSEILLKGLGSSALQMACSAKLVLLVRYYLEHEPNQNGPSDVQIFLDRSTALYRVLQADAQNGDFVRREVHEEVYQIVSMLIEHGASPDI</sequence>
<dbReference type="Gene3D" id="1.25.40.20">
    <property type="entry name" value="Ankyrin repeat-containing domain"/>
    <property type="match status" value="1"/>
</dbReference>
<dbReference type="InterPro" id="IPR002110">
    <property type="entry name" value="Ankyrin_rpt"/>
</dbReference>
<evidence type="ECO:0000256" key="2">
    <source>
        <dbReference type="ARBA" id="ARBA00023043"/>
    </source>
</evidence>
<dbReference type="PANTHER" id="PTHR24161:SF97">
    <property type="entry name" value="ANKYRIN 2"/>
    <property type="match status" value="1"/>
</dbReference>